<feature type="compositionally biased region" description="Polar residues" evidence="1">
    <location>
        <begin position="480"/>
        <end position="492"/>
    </location>
</feature>
<dbReference type="Proteomes" id="UP001465976">
    <property type="component" value="Unassembled WGS sequence"/>
</dbReference>
<sequence length="733" mass="78943">MASSLNTVIVDDQDSRISYSGQWFLGGADTDYSHTSYAPRSEGAQMTFKFSGTSIVAVGNIEAGSTCNATFSIDGTPSSFTSPLVNATQHQQTIWSSPELTEGEHTLVYTSSSCVPAPNSTNSSTDYKSSVWFDYLLYDTGKIPDAATIFIDDRDQRLRYSGDWMREGGDGDFRLTRQGGKKGNSVQLSFTGSSVTVMGRLDNTSTGVQTSFTIDGQKQATYGAGSQSSVLRNIPFFRNGSLAQGEHTLVINCLDDGPFWLDYILLRSSTPKESQKTGVPVGAVVGAVAGIACLIVGILVWFFYFKRRKAGTQNSTFTTMPKRGLTIRRATRGYNGDDVDPFSRDPVPDTLTPPRPRPPNEPSLASSHSAAGLLSAAYDTRSMSDASSRHPASIHTDAHSHSHYDDPDDSPENLPPEYATTAPSGTNIGYIPPVPALPSVYSGTTSAQYPPSRSNTYSTMHHRVNSGPSDGAESELSYPPTRSASQSTTNQKPKGYGTSRFSGISQTSGSRQSYKSSQRFVAMNATEEEGHLSVAELKRRHQEVAYPNPVVHTDSGMRLPKPGESAYPSTPTSNVFSPIHERHMSLFSAESSHWGEDHHVPESSVGHGLHTYSRSEAPDPPSRPPTSHNTQATAGPSSSLDDGQSVAELKRRQQMLILSPEGVTSQPVMHTDSGVRVSSRGLPEVPSRNVPSRSDSFSTTTRTVHATAGPPPSLPPPTDPDVLTDVPPMYSLN</sequence>
<organism evidence="3 4">
    <name type="scientific">Marasmius crinis-equi</name>
    <dbReference type="NCBI Taxonomy" id="585013"/>
    <lineage>
        <taxon>Eukaryota</taxon>
        <taxon>Fungi</taxon>
        <taxon>Dikarya</taxon>
        <taxon>Basidiomycota</taxon>
        <taxon>Agaricomycotina</taxon>
        <taxon>Agaricomycetes</taxon>
        <taxon>Agaricomycetidae</taxon>
        <taxon>Agaricales</taxon>
        <taxon>Marasmiineae</taxon>
        <taxon>Marasmiaceae</taxon>
        <taxon>Marasmius</taxon>
    </lineage>
</organism>
<feature type="compositionally biased region" description="Pro residues" evidence="1">
    <location>
        <begin position="351"/>
        <end position="361"/>
    </location>
</feature>
<feature type="compositionally biased region" description="Low complexity" evidence="1">
    <location>
        <begin position="720"/>
        <end position="733"/>
    </location>
</feature>
<feature type="region of interest" description="Disordered" evidence="1">
    <location>
        <begin position="594"/>
        <end position="645"/>
    </location>
</feature>
<gene>
    <name evidence="3" type="ORF">V5O48_011191</name>
</gene>
<proteinExistence type="predicted"/>
<evidence type="ECO:0000313" key="4">
    <source>
        <dbReference type="Proteomes" id="UP001465976"/>
    </source>
</evidence>
<feature type="region of interest" description="Disordered" evidence="1">
    <location>
        <begin position="328"/>
        <end position="430"/>
    </location>
</feature>
<feature type="region of interest" description="Disordered" evidence="1">
    <location>
        <begin position="442"/>
        <end position="517"/>
    </location>
</feature>
<feature type="compositionally biased region" description="Low complexity" evidence="1">
    <location>
        <begin position="692"/>
        <end position="703"/>
    </location>
</feature>
<feature type="compositionally biased region" description="Low complexity" evidence="1">
    <location>
        <begin position="363"/>
        <end position="377"/>
    </location>
</feature>
<comment type="caution">
    <text evidence="3">The sequence shown here is derived from an EMBL/GenBank/DDBJ whole genome shotgun (WGS) entry which is preliminary data.</text>
</comment>
<evidence type="ECO:0000256" key="2">
    <source>
        <dbReference type="SAM" id="Phobius"/>
    </source>
</evidence>
<keyword evidence="4" id="KW-1185">Reference proteome</keyword>
<keyword evidence="2" id="KW-0812">Transmembrane</keyword>
<accession>A0ABR3F6R1</accession>
<feature type="compositionally biased region" description="Basic and acidic residues" evidence="1">
    <location>
        <begin position="396"/>
        <end position="405"/>
    </location>
</feature>
<name>A0ABR3F6R1_9AGAR</name>
<evidence type="ECO:0000313" key="3">
    <source>
        <dbReference type="EMBL" id="KAL0570775.1"/>
    </source>
</evidence>
<keyword evidence="2" id="KW-1133">Transmembrane helix</keyword>
<dbReference type="Gene3D" id="2.60.120.260">
    <property type="entry name" value="Galactose-binding domain-like"/>
    <property type="match status" value="2"/>
</dbReference>
<feature type="transmembrane region" description="Helical" evidence="2">
    <location>
        <begin position="281"/>
        <end position="305"/>
    </location>
</feature>
<keyword evidence="2" id="KW-0472">Membrane</keyword>
<feature type="region of interest" description="Disordered" evidence="1">
    <location>
        <begin position="658"/>
        <end position="733"/>
    </location>
</feature>
<feature type="region of interest" description="Disordered" evidence="1">
    <location>
        <begin position="549"/>
        <end position="576"/>
    </location>
</feature>
<feature type="compositionally biased region" description="Polar residues" evidence="1">
    <location>
        <begin position="499"/>
        <end position="517"/>
    </location>
</feature>
<reference evidence="3 4" key="1">
    <citation type="submission" date="2024-02" db="EMBL/GenBank/DDBJ databases">
        <title>A draft genome for the cacao thread blight pathogen Marasmius crinis-equi.</title>
        <authorList>
            <person name="Cohen S.P."/>
            <person name="Baruah I.K."/>
            <person name="Amoako-Attah I."/>
            <person name="Bukari Y."/>
            <person name="Meinhardt L.W."/>
            <person name="Bailey B.A."/>
        </authorList>
    </citation>
    <scope>NUCLEOTIDE SEQUENCE [LARGE SCALE GENOMIC DNA]</scope>
    <source>
        <strain evidence="3 4">GH-76</strain>
    </source>
</reference>
<evidence type="ECO:0008006" key="5">
    <source>
        <dbReference type="Google" id="ProtNLM"/>
    </source>
</evidence>
<protein>
    <recommendedName>
        <fullName evidence="5">Transmembrane protein</fullName>
    </recommendedName>
</protein>
<dbReference type="EMBL" id="JBAHYK010000877">
    <property type="protein sequence ID" value="KAL0570775.1"/>
    <property type="molecule type" value="Genomic_DNA"/>
</dbReference>
<evidence type="ECO:0000256" key="1">
    <source>
        <dbReference type="SAM" id="MobiDB-lite"/>
    </source>
</evidence>
<feature type="compositionally biased region" description="Polar residues" evidence="1">
    <location>
        <begin position="442"/>
        <end position="459"/>
    </location>
</feature>
<feature type="compositionally biased region" description="Pro residues" evidence="1">
    <location>
        <begin position="709"/>
        <end position="719"/>
    </location>
</feature>
<feature type="compositionally biased region" description="Polar residues" evidence="1">
    <location>
        <begin position="625"/>
        <end position="642"/>
    </location>
</feature>
<feature type="compositionally biased region" description="Polar residues" evidence="1">
    <location>
        <begin position="567"/>
        <end position="576"/>
    </location>
</feature>